<dbReference type="EMBL" id="CAICTM010001322">
    <property type="protein sequence ID" value="CAB9522620.1"/>
    <property type="molecule type" value="Genomic_DNA"/>
</dbReference>
<reference evidence="12" key="1">
    <citation type="submission" date="2020-06" db="EMBL/GenBank/DDBJ databases">
        <authorList>
            <consortium name="Plant Systems Biology data submission"/>
        </authorList>
    </citation>
    <scope>NUCLEOTIDE SEQUENCE</scope>
    <source>
        <strain evidence="12">D6</strain>
    </source>
</reference>
<evidence type="ECO:0000256" key="3">
    <source>
        <dbReference type="ARBA" id="ARBA00022692"/>
    </source>
</evidence>
<comment type="subcellular location">
    <subcellularLocation>
        <location evidence="1">Membrane</location>
        <topology evidence="1">Single-pass membrane protein</topology>
    </subcellularLocation>
</comment>
<evidence type="ECO:0000313" key="13">
    <source>
        <dbReference type="Proteomes" id="UP001153069"/>
    </source>
</evidence>
<evidence type="ECO:0000256" key="11">
    <source>
        <dbReference type="SAM" id="Phobius"/>
    </source>
</evidence>
<feature type="region of interest" description="Disordered" evidence="10">
    <location>
        <begin position="351"/>
        <end position="404"/>
    </location>
</feature>
<feature type="compositionally biased region" description="Low complexity" evidence="10">
    <location>
        <begin position="295"/>
        <end position="308"/>
    </location>
</feature>
<feature type="region of interest" description="Disordered" evidence="10">
    <location>
        <begin position="240"/>
        <end position="308"/>
    </location>
</feature>
<keyword evidence="3 11" id="KW-0812">Transmembrane</keyword>
<comment type="caution">
    <text evidence="12">The sequence shown here is derived from an EMBL/GenBank/DDBJ whole genome shotgun (WGS) entry which is preliminary data.</text>
</comment>
<keyword evidence="8" id="KW-0675">Receptor</keyword>
<dbReference type="InterPro" id="IPR001611">
    <property type="entry name" value="Leu-rich_rpt"/>
</dbReference>
<feature type="transmembrane region" description="Helical" evidence="11">
    <location>
        <begin position="579"/>
        <end position="604"/>
    </location>
</feature>
<dbReference type="FunFam" id="3.80.10.10:FF:000041">
    <property type="entry name" value="LRR receptor-like serine/threonine-protein kinase ERECTA"/>
    <property type="match status" value="1"/>
</dbReference>
<feature type="compositionally biased region" description="Polar residues" evidence="10">
    <location>
        <begin position="175"/>
        <end position="185"/>
    </location>
</feature>
<sequence>MSQRSSKSKSKSKSKKGQKEVAILELQKEQLDRQVEALQQTAAMIGSSGGDASDASPNSSGFFSAACEAESQQSKSELGSPRHSKHKKKSTTTGSSRRGEEEKEEDATKNKTTSSSSNKKKKKQKQGSAHTTSHTHNKDKTISYTLTPPRKDPSGQLYSSPPKKDARGYKGAPHNVSNNNNQDLTLSPGAIRKIKMKLTEENNPHHIAAAVEETLLPTLLDFQPSPKHSSMTLNRTIILRAPVPPGADDDDDDDGVMEPSHHHDPYHHHHKAKSPSSSVSASSRNHHHHHHHHSSIPSSRRQSFTKAVAAAAVSDATVNGRPFCPKTSRIKEAVSALSSDRACSQYFQTMGQSFRPGSSPTINSSTPHEPNISNMDAPPHQKATSSARSSNNNPGALTNGSATGSASEAVRGVLTQDDASSNHELAYKVALLEGLFDDVAHSATATTTKNTTGASRPSSSHQQGNGAVDAGDAKVSIGGSSTRGRSHSKRNSARQSAAPPTRDIEQDPLLIRTAVACNSDEEKALLRDNNNNNDQEAPDGLTHDIIFATKRKSSFASFGSMPGLFRIDEDNSNGRRRCLWLVFLGFFLIVGITMILTFTLMYLAHYKQQETQESALIGHPTLAPSSFQYDVLPWYTQRAFEHPSSPQSRAFYWLENDPNRPALKLVEAVQRFVLASLYVATNGDGWFKSGSWLDYPTSECQWYTHEFDSICDGVGQLHTLSLPGNSLQGRLPEELELLSHLNIVQLQNNQLTGTLPKGIWTSWTHLVYLNVYNNKLGGTIPRGVSFLAMAQHLNTLILRSNQFSGSLPPELGLLHLEFLSLSANRFTGSLPTELGLMSNVREMYLYDNQFYGTIPSTLGQLSKLTRLELHNNEFIGSVPDEICKLVSKGSLTKLTVDCEQVRCTCGCDCTASKDRRMF</sequence>
<feature type="region of interest" description="Disordered" evidence="10">
    <location>
        <begin position="1"/>
        <end position="21"/>
    </location>
</feature>
<dbReference type="GO" id="GO:0016020">
    <property type="term" value="C:membrane"/>
    <property type="evidence" value="ECO:0007669"/>
    <property type="project" value="UniProtKB-SubCell"/>
</dbReference>
<evidence type="ECO:0000256" key="4">
    <source>
        <dbReference type="ARBA" id="ARBA00022729"/>
    </source>
</evidence>
<dbReference type="Gene3D" id="3.80.10.10">
    <property type="entry name" value="Ribonuclease Inhibitor"/>
    <property type="match status" value="2"/>
</dbReference>
<feature type="compositionally biased region" description="Acidic residues" evidence="10">
    <location>
        <begin position="247"/>
        <end position="256"/>
    </location>
</feature>
<feature type="region of interest" description="Disordered" evidence="10">
    <location>
        <begin position="45"/>
        <end position="188"/>
    </location>
</feature>
<evidence type="ECO:0008006" key="14">
    <source>
        <dbReference type="Google" id="ProtNLM"/>
    </source>
</evidence>
<keyword evidence="5" id="KW-0677">Repeat</keyword>
<feature type="region of interest" description="Disordered" evidence="10">
    <location>
        <begin position="447"/>
        <end position="505"/>
    </location>
</feature>
<evidence type="ECO:0000256" key="6">
    <source>
        <dbReference type="ARBA" id="ARBA00022989"/>
    </source>
</evidence>
<proteinExistence type="predicted"/>
<feature type="compositionally biased region" description="Basic residues" evidence="10">
    <location>
        <begin position="1"/>
        <end position="16"/>
    </location>
</feature>
<evidence type="ECO:0000256" key="9">
    <source>
        <dbReference type="ARBA" id="ARBA00023180"/>
    </source>
</evidence>
<name>A0A9N8EQ24_9STRA</name>
<feature type="compositionally biased region" description="Basic and acidic residues" evidence="10">
    <location>
        <begin position="97"/>
        <end position="109"/>
    </location>
</feature>
<feature type="compositionally biased region" description="Basic residues" evidence="10">
    <location>
        <begin position="264"/>
        <end position="273"/>
    </location>
</feature>
<dbReference type="OrthoDB" id="205182at2759"/>
<feature type="compositionally biased region" description="Low complexity" evidence="10">
    <location>
        <begin position="45"/>
        <end position="61"/>
    </location>
</feature>
<feature type="compositionally biased region" description="Polar residues" evidence="10">
    <location>
        <begin position="455"/>
        <end position="465"/>
    </location>
</feature>
<keyword evidence="7 11" id="KW-0472">Membrane</keyword>
<dbReference type="PANTHER" id="PTHR27000:SF679">
    <property type="entry name" value="OS01G0170300 PROTEIN"/>
    <property type="match status" value="1"/>
</dbReference>
<evidence type="ECO:0000313" key="12">
    <source>
        <dbReference type="EMBL" id="CAB9522620.1"/>
    </source>
</evidence>
<dbReference type="AlphaFoldDB" id="A0A9N8EQ24"/>
<feature type="compositionally biased region" description="Polar residues" evidence="10">
    <location>
        <begin position="382"/>
        <end position="404"/>
    </location>
</feature>
<dbReference type="PANTHER" id="PTHR27000">
    <property type="entry name" value="LEUCINE-RICH REPEAT RECEPTOR-LIKE PROTEIN KINASE FAMILY PROTEIN-RELATED"/>
    <property type="match status" value="1"/>
</dbReference>
<accession>A0A9N8EQ24</accession>
<evidence type="ECO:0000256" key="1">
    <source>
        <dbReference type="ARBA" id="ARBA00004167"/>
    </source>
</evidence>
<dbReference type="Proteomes" id="UP001153069">
    <property type="component" value="Unassembled WGS sequence"/>
</dbReference>
<feature type="compositionally biased region" description="Basic residues" evidence="10">
    <location>
        <begin position="284"/>
        <end position="294"/>
    </location>
</feature>
<dbReference type="InterPro" id="IPR032675">
    <property type="entry name" value="LRR_dom_sf"/>
</dbReference>
<evidence type="ECO:0000256" key="2">
    <source>
        <dbReference type="ARBA" id="ARBA00022614"/>
    </source>
</evidence>
<protein>
    <recommendedName>
        <fullName evidence="14">L domain-like protein</fullName>
    </recommendedName>
</protein>
<evidence type="ECO:0000256" key="8">
    <source>
        <dbReference type="ARBA" id="ARBA00023170"/>
    </source>
</evidence>
<feature type="compositionally biased region" description="Polar residues" evidence="10">
    <location>
        <begin position="351"/>
        <end position="374"/>
    </location>
</feature>
<keyword evidence="9" id="KW-0325">Glycoprotein</keyword>
<keyword evidence="13" id="KW-1185">Reference proteome</keyword>
<keyword evidence="4" id="KW-0732">Signal</keyword>
<evidence type="ECO:0000256" key="5">
    <source>
        <dbReference type="ARBA" id="ARBA00022737"/>
    </source>
</evidence>
<organism evidence="12 13">
    <name type="scientific">Seminavis robusta</name>
    <dbReference type="NCBI Taxonomy" id="568900"/>
    <lineage>
        <taxon>Eukaryota</taxon>
        <taxon>Sar</taxon>
        <taxon>Stramenopiles</taxon>
        <taxon>Ochrophyta</taxon>
        <taxon>Bacillariophyta</taxon>
        <taxon>Bacillariophyceae</taxon>
        <taxon>Bacillariophycidae</taxon>
        <taxon>Naviculales</taxon>
        <taxon>Naviculaceae</taxon>
        <taxon>Seminavis</taxon>
    </lineage>
</organism>
<dbReference type="SUPFAM" id="SSF52058">
    <property type="entry name" value="L domain-like"/>
    <property type="match status" value="1"/>
</dbReference>
<keyword evidence="2" id="KW-0433">Leucine-rich repeat</keyword>
<gene>
    <name evidence="12" type="ORF">SEMRO_1324_G262750.3</name>
</gene>
<evidence type="ECO:0000256" key="10">
    <source>
        <dbReference type="SAM" id="MobiDB-lite"/>
    </source>
</evidence>
<evidence type="ECO:0000256" key="7">
    <source>
        <dbReference type="ARBA" id="ARBA00023136"/>
    </source>
</evidence>
<dbReference type="Pfam" id="PF00560">
    <property type="entry name" value="LRR_1"/>
    <property type="match status" value="4"/>
</dbReference>
<keyword evidence="6 11" id="KW-1133">Transmembrane helix</keyword>
<feature type="compositionally biased region" description="Low complexity" evidence="10">
    <location>
        <begin position="274"/>
        <end position="283"/>
    </location>
</feature>